<dbReference type="SUPFAM" id="SSF143120">
    <property type="entry name" value="YefM-like"/>
    <property type="match status" value="1"/>
</dbReference>
<dbReference type="InterPro" id="IPR036165">
    <property type="entry name" value="YefM-like_sf"/>
</dbReference>
<reference evidence="5" key="1">
    <citation type="journal article" date="2019" name="Int. J. Syst. Evol. Microbiol.">
        <title>The Global Catalogue of Microorganisms (GCM) 10K type strain sequencing project: providing services to taxonomists for standard genome sequencing and annotation.</title>
        <authorList>
            <consortium name="The Broad Institute Genomics Platform"/>
            <consortium name="The Broad Institute Genome Sequencing Center for Infectious Disease"/>
            <person name="Wu L."/>
            <person name="Ma J."/>
        </authorList>
    </citation>
    <scope>NUCLEOTIDE SEQUENCE [LARGE SCALE GENOMIC DNA]</scope>
    <source>
        <strain evidence="5">CECT 7698</strain>
    </source>
</reference>
<gene>
    <name evidence="4" type="ORF">ACFOEV_10610</name>
</gene>
<protein>
    <recommendedName>
        <fullName evidence="2">Antitoxin</fullName>
    </recommendedName>
</protein>
<evidence type="ECO:0000313" key="5">
    <source>
        <dbReference type="Proteomes" id="UP001595579"/>
    </source>
</evidence>
<dbReference type="PANTHER" id="PTHR33713:SF6">
    <property type="entry name" value="ANTITOXIN YEFM"/>
    <property type="match status" value="1"/>
</dbReference>
<organism evidence="4 5">
    <name type="scientific">Litchfieldella rifensis</name>
    <dbReference type="NCBI Taxonomy" id="762643"/>
    <lineage>
        <taxon>Bacteria</taxon>
        <taxon>Pseudomonadati</taxon>
        <taxon>Pseudomonadota</taxon>
        <taxon>Gammaproteobacteria</taxon>
        <taxon>Oceanospirillales</taxon>
        <taxon>Halomonadaceae</taxon>
        <taxon>Litchfieldella</taxon>
    </lineage>
</organism>
<dbReference type="Pfam" id="PF02604">
    <property type="entry name" value="PhdYeFM_antitox"/>
    <property type="match status" value="1"/>
</dbReference>
<dbReference type="InterPro" id="IPR006442">
    <property type="entry name" value="Antitoxin_Phd/YefM"/>
</dbReference>
<feature type="compositionally biased region" description="Polar residues" evidence="3">
    <location>
        <begin position="55"/>
        <end position="64"/>
    </location>
</feature>
<dbReference type="PANTHER" id="PTHR33713">
    <property type="entry name" value="ANTITOXIN YAFN-RELATED"/>
    <property type="match status" value="1"/>
</dbReference>
<evidence type="ECO:0000256" key="2">
    <source>
        <dbReference type="RuleBase" id="RU362080"/>
    </source>
</evidence>
<dbReference type="RefSeq" id="WP_386773651.1">
    <property type="nucleotide sequence ID" value="NZ_JBHRUG010000019.1"/>
</dbReference>
<name>A0ABV7LNL3_9GAMM</name>
<dbReference type="NCBIfam" id="TIGR01552">
    <property type="entry name" value="phd_fam"/>
    <property type="match status" value="1"/>
</dbReference>
<sequence length="74" mass="8601">MATDVTTLSKARQNLERLCDKVCDRREPVIIARKGGRHVVLMSLADYRYFTGEQEPSSEYLNSLHTDREREKDT</sequence>
<dbReference type="Proteomes" id="UP001595579">
    <property type="component" value="Unassembled WGS sequence"/>
</dbReference>
<evidence type="ECO:0000256" key="3">
    <source>
        <dbReference type="SAM" id="MobiDB-lite"/>
    </source>
</evidence>
<proteinExistence type="inferred from homology"/>
<comment type="similarity">
    <text evidence="1 2">Belongs to the phD/YefM antitoxin family.</text>
</comment>
<dbReference type="EMBL" id="JBHRUG010000019">
    <property type="protein sequence ID" value="MFC3284058.1"/>
    <property type="molecule type" value="Genomic_DNA"/>
</dbReference>
<evidence type="ECO:0000313" key="4">
    <source>
        <dbReference type="EMBL" id="MFC3284058.1"/>
    </source>
</evidence>
<dbReference type="InterPro" id="IPR051405">
    <property type="entry name" value="phD/YefM_antitoxin"/>
</dbReference>
<feature type="region of interest" description="Disordered" evidence="3">
    <location>
        <begin position="55"/>
        <end position="74"/>
    </location>
</feature>
<comment type="caution">
    <text evidence="4">The sequence shown here is derived from an EMBL/GenBank/DDBJ whole genome shotgun (WGS) entry which is preliminary data.</text>
</comment>
<accession>A0ABV7LNL3</accession>
<dbReference type="Gene3D" id="3.40.1620.10">
    <property type="entry name" value="YefM-like domain"/>
    <property type="match status" value="1"/>
</dbReference>
<comment type="function">
    <text evidence="2">Antitoxin component of a type II toxin-antitoxin (TA) system.</text>
</comment>
<evidence type="ECO:0000256" key="1">
    <source>
        <dbReference type="ARBA" id="ARBA00009981"/>
    </source>
</evidence>
<feature type="compositionally biased region" description="Basic and acidic residues" evidence="3">
    <location>
        <begin position="65"/>
        <end position="74"/>
    </location>
</feature>
<keyword evidence="5" id="KW-1185">Reference proteome</keyword>